<evidence type="ECO:0000256" key="6">
    <source>
        <dbReference type="ARBA" id="ARBA00023136"/>
    </source>
</evidence>
<dbReference type="PROSITE" id="PS50928">
    <property type="entry name" value="ABC_TM1"/>
    <property type="match status" value="1"/>
</dbReference>
<dbReference type="Gene3D" id="1.10.3720.10">
    <property type="entry name" value="MetI-like"/>
    <property type="match status" value="1"/>
</dbReference>
<evidence type="ECO:0000256" key="4">
    <source>
        <dbReference type="ARBA" id="ARBA00022692"/>
    </source>
</evidence>
<comment type="similarity">
    <text evidence="7">Belongs to the binding-protein-dependent transport system permease family.</text>
</comment>
<organism evidence="9 10">
    <name type="scientific">Chelativorans salis</name>
    <dbReference type="NCBI Taxonomy" id="2978478"/>
    <lineage>
        <taxon>Bacteria</taxon>
        <taxon>Pseudomonadati</taxon>
        <taxon>Pseudomonadota</taxon>
        <taxon>Alphaproteobacteria</taxon>
        <taxon>Hyphomicrobiales</taxon>
        <taxon>Phyllobacteriaceae</taxon>
        <taxon>Chelativorans</taxon>
    </lineage>
</organism>
<keyword evidence="3" id="KW-1003">Cell membrane</keyword>
<evidence type="ECO:0000256" key="7">
    <source>
        <dbReference type="RuleBase" id="RU363032"/>
    </source>
</evidence>
<proteinExistence type="inferred from homology"/>
<dbReference type="CDD" id="cd06261">
    <property type="entry name" value="TM_PBP2"/>
    <property type="match status" value="1"/>
</dbReference>
<name>A0ABT2LUE6_9HYPH</name>
<dbReference type="InterPro" id="IPR050901">
    <property type="entry name" value="BP-dep_ABC_trans_perm"/>
</dbReference>
<evidence type="ECO:0000259" key="8">
    <source>
        <dbReference type="PROSITE" id="PS50928"/>
    </source>
</evidence>
<sequence length="296" mass="33162">MTIISRTEPQPSAGVVEFIGSLRFRAGRFVLIGIPLVILVIWTTVPIVWAVLASLKEPLEIYQSNTLLPSNPSLDAYREVLSMPGFRGWLWNSVLVTVVATIVPLTISILAAYGFARYAFRFRHLLLLLYLVPRIIPRVSLIVPLNNLMTDLGLVNTYWVLFITYTASAIPLATWILVGFFGSIPKEIEESATIDGANMWNRLRRVMIPIAWPGVVTAGVLCIREAWNEFAFVLALVNETGMRTLPYQLYMLKDSMGVQDYAVYNAFTVLTVLPLLIVYLLLERRVVDSIVSGAVK</sequence>
<feature type="transmembrane region" description="Helical" evidence="7">
    <location>
        <begin position="206"/>
        <end position="227"/>
    </location>
</feature>
<feature type="transmembrane region" description="Helical" evidence="7">
    <location>
        <begin position="261"/>
        <end position="282"/>
    </location>
</feature>
<dbReference type="Pfam" id="PF00528">
    <property type="entry name" value="BPD_transp_1"/>
    <property type="match status" value="1"/>
</dbReference>
<reference evidence="9 10" key="1">
    <citation type="submission" date="2022-09" db="EMBL/GenBank/DDBJ databases">
        <title>Chelativorans salina sp. nov., a novel slightly halophilic bacterium isolated from a saline lake sediment enrichment.</title>
        <authorList>
            <person name="Gao L."/>
            <person name="Fang B.-Z."/>
            <person name="Li W.-J."/>
        </authorList>
    </citation>
    <scope>NUCLEOTIDE SEQUENCE [LARGE SCALE GENOMIC DNA]</scope>
    <source>
        <strain evidence="9 10">EGI FJ00035</strain>
    </source>
</reference>
<feature type="transmembrane region" description="Helical" evidence="7">
    <location>
        <begin position="29"/>
        <end position="52"/>
    </location>
</feature>
<dbReference type="Proteomes" id="UP001320831">
    <property type="component" value="Unassembled WGS sequence"/>
</dbReference>
<dbReference type="InterPro" id="IPR035906">
    <property type="entry name" value="MetI-like_sf"/>
</dbReference>
<protein>
    <submittedName>
        <fullName evidence="9">Carbohydrate ABC transporter permease</fullName>
    </submittedName>
</protein>
<evidence type="ECO:0000313" key="10">
    <source>
        <dbReference type="Proteomes" id="UP001320831"/>
    </source>
</evidence>
<dbReference type="SUPFAM" id="SSF161098">
    <property type="entry name" value="MetI-like"/>
    <property type="match status" value="1"/>
</dbReference>
<dbReference type="PANTHER" id="PTHR32243:SF18">
    <property type="entry name" value="INNER MEMBRANE ABC TRANSPORTER PERMEASE PROTEIN YCJP"/>
    <property type="match status" value="1"/>
</dbReference>
<evidence type="ECO:0000313" key="9">
    <source>
        <dbReference type="EMBL" id="MCT7378160.1"/>
    </source>
</evidence>
<feature type="domain" description="ABC transmembrane type-1" evidence="8">
    <location>
        <begin position="90"/>
        <end position="282"/>
    </location>
</feature>
<feature type="transmembrane region" description="Helical" evidence="7">
    <location>
        <begin position="89"/>
        <end position="113"/>
    </location>
</feature>
<evidence type="ECO:0000256" key="2">
    <source>
        <dbReference type="ARBA" id="ARBA00022448"/>
    </source>
</evidence>
<dbReference type="PANTHER" id="PTHR32243">
    <property type="entry name" value="MALTOSE TRANSPORT SYSTEM PERMEASE-RELATED"/>
    <property type="match status" value="1"/>
</dbReference>
<keyword evidence="6 7" id="KW-0472">Membrane</keyword>
<comment type="caution">
    <text evidence="9">The sequence shown here is derived from an EMBL/GenBank/DDBJ whole genome shotgun (WGS) entry which is preliminary data.</text>
</comment>
<comment type="subcellular location">
    <subcellularLocation>
        <location evidence="1 7">Cell membrane</location>
        <topology evidence="1 7">Multi-pass membrane protein</topology>
    </subcellularLocation>
</comment>
<keyword evidence="4 7" id="KW-0812">Transmembrane</keyword>
<evidence type="ECO:0000256" key="1">
    <source>
        <dbReference type="ARBA" id="ARBA00004651"/>
    </source>
</evidence>
<gene>
    <name evidence="9" type="ORF">N5A92_24405</name>
</gene>
<dbReference type="EMBL" id="JAOCZP010000011">
    <property type="protein sequence ID" value="MCT7378160.1"/>
    <property type="molecule type" value="Genomic_DNA"/>
</dbReference>
<feature type="transmembrane region" description="Helical" evidence="7">
    <location>
        <begin position="125"/>
        <end position="145"/>
    </location>
</feature>
<evidence type="ECO:0000256" key="5">
    <source>
        <dbReference type="ARBA" id="ARBA00022989"/>
    </source>
</evidence>
<feature type="transmembrane region" description="Helical" evidence="7">
    <location>
        <begin position="157"/>
        <end position="185"/>
    </location>
</feature>
<keyword evidence="2 7" id="KW-0813">Transport</keyword>
<dbReference type="InterPro" id="IPR000515">
    <property type="entry name" value="MetI-like"/>
</dbReference>
<keyword evidence="5 7" id="KW-1133">Transmembrane helix</keyword>
<accession>A0ABT2LUE6</accession>
<evidence type="ECO:0000256" key="3">
    <source>
        <dbReference type="ARBA" id="ARBA00022475"/>
    </source>
</evidence>
<dbReference type="RefSeq" id="WP_260906985.1">
    <property type="nucleotide sequence ID" value="NZ_JAOCZP010000011.1"/>
</dbReference>
<keyword evidence="10" id="KW-1185">Reference proteome</keyword>